<protein>
    <submittedName>
        <fullName evidence="2">Uncharacterized protein</fullName>
    </submittedName>
</protein>
<keyword evidence="3" id="KW-1185">Reference proteome</keyword>
<evidence type="ECO:0000313" key="3">
    <source>
        <dbReference type="Proteomes" id="UP000728185"/>
    </source>
</evidence>
<evidence type="ECO:0000256" key="1">
    <source>
        <dbReference type="SAM" id="MobiDB-lite"/>
    </source>
</evidence>
<dbReference type="EMBL" id="LUCM01007021">
    <property type="protein sequence ID" value="KAA0190486.1"/>
    <property type="molecule type" value="Genomic_DNA"/>
</dbReference>
<accession>A0A8E0RXG2</accession>
<organism evidence="2 3">
    <name type="scientific">Fasciolopsis buskii</name>
    <dbReference type="NCBI Taxonomy" id="27845"/>
    <lineage>
        <taxon>Eukaryota</taxon>
        <taxon>Metazoa</taxon>
        <taxon>Spiralia</taxon>
        <taxon>Lophotrochozoa</taxon>
        <taxon>Platyhelminthes</taxon>
        <taxon>Trematoda</taxon>
        <taxon>Digenea</taxon>
        <taxon>Plagiorchiida</taxon>
        <taxon>Echinostomata</taxon>
        <taxon>Echinostomatoidea</taxon>
        <taxon>Fasciolidae</taxon>
        <taxon>Fasciolopsis</taxon>
    </lineage>
</organism>
<gene>
    <name evidence="2" type="ORF">FBUS_02126</name>
</gene>
<proteinExistence type="predicted"/>
<name>A0A8E0RXG2_9TREM</name>
<comment type="caution">
    <text evidence="2">The sequence shown here is derived from an EMBL/GenBank/DDBJ whole genome shotgun (WGS) entry which is preliminary data.</text>
</comment>
<feature type="region of interest" description="Disordered" evidence="1">
    <location>
        <begin position="45"/>
        <end position="65"/>
    </location>
</feature>
<reference evidence="2" key="1">
    <citation type="submission" date="2019-05" db="EMBL/GenBank/DDBJ databases">
        <title>Annotation for the trematode Fasciolopsis buski.</title>
        <authorList>
            <person name="Choi Y.-J."/>
        </authorList>
    </citation>
    <scope>NUCLEOTIDE SEQUENCE</scope>
    <source>
        <strain evidence="2">HT</strain>
        <tissue evidence="2">Whole worm</tissue>
    </source>
</reference>
<evidence type="ECO:0000313" key="2">
    <source>
        <dbReference type="EMBL" id="KAA0190486.1"/>
    </source>
</evidence>
<dbReference type="AlphaFoldDB" id="A0A8E0RXG2"/>
<dbReference type="Proteomes" id="UP000728185">
    <property type="component" value="Unassembled WGS sequence"/>
</dbReference>
<sequence>MVECWQSALYESYSSGLPPVCYATLFFLPRSNFSASLAIHEERLTGEKPRSCRTSGASTVPPTSRTTVPFNKFAIPGPKNPLQLQETGTCPTDHLHSCHLTRTISPAASLCHNQTIPLQISLGGRSISSLTAQSIPSLAIVSPESNDAMLDAAEAGTVGSGEPKKQKWYSLFCTELL</sequence>